<gene>
    <name evidence="2" type="ORF">A2983_04650</name>
</gene>
<proteinExistence type="predicted"/>
<accession>A0A1F6N441</accession>
<evidence type="ECO:0000259" key="1">
    <source>
        <dbReference type="Pfam" id="PF01243"/>
    </source>
</evidence>
<dbReference type="AlphaFoldDB" id="A0A1F6N441"/>
<dbReference type="Proteomes" id="UP000177040">
    <property type="component" value="Unassembled WGS sequence"/>
</dbReference>
<dbReference type="EMBL" id="MFQH01000010">
    <property type="protein sequence ID" value="OGH78433.1"/>
    <property type="molecule type" value="Genomic_DNA"/>
</dbReference>
<organism evidence="2 3">
    <name type="scientific">Candidatus Magasanikbacteria bacterium RIFCSPLOWO2_01_FULL_40_15</name>
    <dbReference type="NCBI Taxonomy" id="1798686"/>
    <lineage>
        <taxon>Bacteria</taxon>
        <taxon>Candidatus Magasanikiibacteriota</taxon>
    </lineage>
</organism>
<comment type="caution">
    <text evidence="2">The sequence shown here is derived from an EMBL/GenBank/DDBJ whole genome shotgun (WGS) entry which is preliminary data.</text>
</comment>
<dbReference type="Pfam" id="PF01243">
    <property type="entry name" value="PNPOx_N"/>
    <property type="match status" value="1"/>
</dbReference>
<name>A0A1F6N441_9BACT</name>
<evidence type="ECO:0000313" key="3">
    <source>
        <dbReference type="Proteomes" id="UP000177040"/>
    </source>
</evidence>
<dbReference type="SUPFAM" id="SSF50475">
    <property type="entry name" value="FMN-binding split barrel"/>
    <property type="match status" value="1"/>
</dbReference>
<evidence type="ECO:0000313" key="2">
    <source>
        <dbReference type="EMBL" id="OGH78433.1"/>
    </source>
</evidence>
<reference evidence="2 3" key="1">
    <citation type="journal article" date="2016" name="Nat. Commun.">
        <title>Thousands of microbial genomes shed light on interconnected biogeochemical processes in an aquifer system.</title>
        <authorList>
            <person name="Anantharaman K."/>
            <person name="Brown C.T."/>
            <person name="Hug L.A."/>
            <person name="Sharon I."/>
            <person name="Castelle C.J."/>
            <person name="Probst A.J."/>
            <person name="Thomas B.C."/>
            <person name="Singh A."/>
            <person name="Wilkins M.J."/>
            <person name="Karaoz U."/>
            <person name="Brodie E.L."/>
            <person name="Williams K.H."/>
            <person name="Hubbard S.S."/>
            <person name="Banfield J.F."/>
        </authorList>
    </citation>
    <scope>NUCLEOTIDE SEQUENCE [LARGE SCALE GENOMIC DNA]</scope>
</reference>
<dbReference type="InterPro" id="IPR011576">
    <property type="entry name" value="Pyridox_Oxase_N"/>
</dbReference>
<sequence>MDKLLAFLESQRLLVIASADNEPWIANVFYGIDANFKLYFISNQETKHSQQILESPMIAFSVAWYNPSNHKDRKAVQGKGLCRIAKNNEEIETGIRLHNTNFPEFADRITVEWAKNASNLSKVWVVEPTYMKFWNDGLYGDDETKEFIFDK</sequence>
<protein>
    <recommendedName>
        <fullName evidence="1">Pyridoxamine 5'-phosphate oxidase N-terminal domain-containing protein</fullName>
    </recommendedName>
</protein>
<dbReference type="Gene3D" id="2.30.110.10">
    <property type="entry name" value="Electron Transport, Fmn-binding Protein, Chain A"/>
    <property type="match status" value="1"/>
</dbReference>
<feature type="domain" description="Pyridoxamine 5'-phosphate oxidase N-terminal" evidence="1">
    <location>
        <begin position="2"/>
        <end position="134"/>
    </location>
</feature>
<dbReference type="InterPro" id="IPR012349">
    <property type="entry name" value="Split_barrel_FMN-bd"/>
</dbReference>